<evidence type="ECO:0000313" key="4">
    <source>
        <dbReference type="EMBL" id="QTD48118.1"/>
    </source>
</evidence>
<evidence type="ECO:0000256" key="2">
    <source>
        <dbReference type="RuleBase" id="RU003749"/>
    </source>
</evidence>
<proteinExistence type="inferred from homology"/>
<dbReference type="InterPro" id="IPR002645">
    <property type="entry name" value="STAS_dom"/>
</dbReference>
<dbReference type="GO" id="GO:0043856">
    <property type="term" value="F:anti-sigma factor antagonist activity"/>
    <property type="evidence" value="ECO:0007669"/>
    <property type="project" value="InterPro"/>
</dbReference>
<dbReference type="KEGG" id="scor:J3U87_21240"/>
<dbReference type="EMBL" id="CP071793">
    <property type="protein sequence ID" value="QTD48118.1"/>
    <property type="molecule type" value="Genomic_DNA"/>
</dbReference>
<dbReference type="NCBIfam" id="TIGR00377">
    <property type="entry name" value="ant_ant_sig"/>
    <property type="match status" value="1"/>
</dbReference>
<dbReference type="PROSITE" id="PS50801">
    <property type="entry name" value="STAS"/>
    <property type="match status" value="1"/>
</dbReference>
<gene>
    <name evidence="4" type="ORF">J3U87_21240</name>
</gene>
<protein>
    <recommendedName>
        <fullName evidence="2">Anti-sigma factor antagonist</fullName>
    </recommendedName>
</protein>
<organism evidence="4 5">
    <name type="scientific">Sulfidibacter corallicola</name>
    <dbReference type="NCBI Taxonomy" id="2818388"/>
    <lineage>
        <taxon>Bacteria</taxon>
        <taxon>Pseudomonadati</taxon>
        <taxon>Acidobacteriota</taxon>
        <taxon>Holophagae</taxon>
        <taxon>Acanthopleuribacterales</taxon>
        <taxon>Acanthopleuribacteraceae</taxon>
        <taxon>Sulfidibacter</taxon>
    </lineage>
</organism>
<comment type="similarity">
    <text evidence="1 2">Belongs to the anti-sigma-factor antagonist family.</text>
</comment>
<keyword evidence="5" id="KW-1185">Reference proteome</keyword>
<reference evidence="4" key="1">
    <citation type="submission" date="2021-03" db="EMBL/GenBank/DDBJ databases">
        <title>Acanthopleuribacteraceae sp. M133.</title>
        <authorList>
            <person name="Wang G."/>
        </authorList>
    </citation>
    <scope>NUCLEOTIDE SEQUENCE</scope>
    <source>
        <strain evidence="4">M133</strain>
    </source>
</reference>
<dbReference type="SUPFAM" id="SSF52091">
    <property type="entry name" value="SpoIIaa-like"/>
    <property type="match status" value="1"/>
</dbReference>
<dbReference type="RefSeq" id="WP_237377779.1">
    <property type="nucleotide sequence ID" value="NZ_CP071793.1"/>
</dbReference>
<evidence type="ECO:0000313" key="5">
    <source>
        <dbReference type="Proteomes" id="UP000663929"/>
    </source>
</evidence>
<sequence>MNIQVSDVDDITIIAIDGMVTIGSDQKLADTFREQIARNRHQIVLDMTRVKYIDSLGIGQIAGGYTSLDEVGGQLVLARTNTKIKELLRLTGLQNHIKTFDTVEDAIQAL</sequence>
<evidence type="ECO:0000256" key="1">
    <source>
        <dbReference type="ARBA" id="ARBA00009013"/>
    </source>
</evidence>
<dbReference type="Gene3D" id="3.30.750.24">
    <property type="entry name" value="STAS domain"/>
    <property type="match status" value="1"/>
</dbReference>
<dbReference type="InterPro" id="IPR036513">
    <property type="entry name" value="STAS_dom_sf"/>
</dbReference>
<dbReference type="AlphaFoldDB" id="A0A8A4THA2"/>
<dbReference type="InterPro" id="IPR003658">
    <property type="entry name" value="Anti-sigma_ant"/>
</dbReference>
<evidence type="ECO:0000259" key="3">
    <source>
        <dbReference type="PROSITE" id="PS50801"/>
    </source>
</evidence>
<dbReference type="Pfam" id="PF01740">
    <property type="entry name" value="STAS"/>
    <property type="match status" value="1"/>
</dbReference>
<dbReference type="CDD" id="cd07043">
    <property type="entry name" value="STAS_anti-anti-sigma_factors"/>
    <property type="match status" value="1"/>
</dbReference>
<name>A0A8A4THA2_SULCO</name>
<feature type="domain" description="STAS" evidence="3">
    <location>
        <begin position="1"/>
        <end position="110"/>
    </location>
</feature>
<dbReference type="PANTHER" id="PTHR33495">
    <property type="entry name" value="ANTI-SIGMA FACTOR ANTAGONIST TM_1081-RELATED-RELATED"/>
    <property type="match status" value="1"/>
</dbReference>
<dbReference type="Proteomes" id="UP000663929">
    <property type="component" value="Chromosome"/>
</dbReference>
<accession>A0A8A4THA2</accession>